<evidence type="ECO:0000313" key="3">
    <source>
        <dbReference type="Proteomes" id="UP001558713"/>
    </source>
</evidence>
<sequence length="94" mass="10270">MKKPPPAAPVAKDDGEGEGVKFAMGKVYSVKLITGDEFNGIVLAYDSNPNFVSFDILSIAALNCIFCYFFFSISSSLKIYLISHLNFDVSLTGY</sequence>
<evidence type="ECO:0008006" key="4">
    <source>
        <dbReference type="Google" id="ProtNLM"/>
    </source>
</evidence>
<protein>
    <recommendedName>
        <fullName evidence="4">LSM domain-containing protein</fullName>
    </recommendedName>
</protein>
<keyword evidence="1" id="KW-0472">Membrane</keyword>
<gene>
    <name evidence="2" type="ORF">V5N11_009760</name>
</gene>
<organism evidence="2 3">
    <name type="scientific">Cardamine amara subsp. amara</name>
    <dbReference type="NCBI Taxonomy" id="228776"/>
    <lineage>
        <taxon>Eukaryota</taxon>
        <taxon>Viridiplantae</taxon>
        <taxon>Streptophyta</taxon>
        <taxon>Embryophyta</taxon>
        <taxon>Tracheophyta</taxon>
        <taxon>Spermatophyta</taxon>
        <taxon>Magnoliopsida</taxon>
        <taxon>eudicotyledons</taxon>
        <taxon>Gunneridae</taxon>
        <taxon>Pentapetalae</taxon>
        <taxon>rosids</taxon>
        <taxon>malvids</taxon>
        <taxon>Brassicales</taxon>
        <taxon>Brassicaceae</taxon>
        <taxon>Cardamineae</taxon>
        <taxon>Cardamine</taxon>
    </lineage>
</organism>
<comment type="caution">
    <text evidence="2">The sequence shown here is derived from an EMBL/GenBank/DDBJ whole genome shotgun (WGS) entry which is preliminary data.</text>
</comment>
<proteinExistence type="predicted"/>
<evidence type="ECO:0000313" key="2">
    <source>
        <dbReference type="EMBL" id="KAL1215339.1"/>
    </source>
</evidence>
<dbReference type="Proteomes" id="UP001558713">
    <property type="component" value="Unassembled WGS sequence"/>
</dbReference>
<evidence type="ECO:0000256" key="1">
    <source>
        <dbReference type="SAM" id="Phobius"/>
    </source>
</evidence>
<feature type="transmembrane region" description="Helical" evidence="1">
    <location>
        <begin position="51"/>
        <end position="71"/>
    </location>
</feature>
<name>A0ABD1BEA7_CARAN</name>
<keyword evidence="1" id="KW-1133">Transmembrane helix</keyword>
<reference evidence="2 3" key="1">
    <citation type="submission" date="2024-04" db="EMBL/GenBank/DDBJ databases">
        <title>Genome assembly C_amara_ONT_v2.</title>
        <authorList>
            <person name="Yant L."/>
            <person name="Moore C."/>
            <person name="Slenker M."/>
        </authorList>
    </citation>
    <scope>NUCLEOTIDE SEQUENCE [LARGE SCALE GENOMIC DNA]</scope>
    <source>
        <tissue evidence="2">Leaf</tissue>
    </source>
</reference>
<keyword evidence="3" id="KW-1185">Reference proteome</keyword>
<accession>A0ABD1BEA7</accession>
<dbReference type="EMBL" id="JBANAX010000287">
    <property type="protein sequence ID" value="KAL1215339.1"/>
    <property type="molecule type" value="Genomic_DNA"/>
</dbReference>
<keyword evidence="1" id="KW-0812">Transmembrane</keyword>
<dbReference type="AlphaFoldDB" id="A0ABD1BEA7"/>